<name>A0A8S3RL44_MYTED</name>
<sequence>MFGSCMHYMLRFGWLTGFVSVLQHIPAFHTEDITLHSHDIDSKSKPTVYNVYKGCDITMEQHTDNEHKLVTVKWFKESDKGTELDLSNEQYTGGVPESRFIRPFEHRENKTFIRPAIFETIDKQMQENNIVVITGREGTGKSKICLELASIYDDKDYMVLTVDLSENYTIYTDIANALLIIDDHQYTQDSLNTFMKHLYQYLDLEIVSSVSEIIPLKGEPFIDINSCLTPEEKEEMLRKYLKENNIAISAANVSNLGNPEIITDLSVQVTLADDTIKVIRNEEPWKGFKNKPEKPGSNEDKKKKAIEEAVHRMNNKYLKFQEGVYEFIHPCLLKAMFLSSHSMVPFLLQNGSLHDITELVRSEVYTALENELVVKIDEDHHHLLCERLVKDAFEMHALLLHVAQYIYSYWRSSNNLVNKMFKHIEFILFRSLEVHTDDILSHDAEVYLKMAST</sequence>
<dbReference type="EMBL" id="CAJPWZ010001158">
    <property type="protein sequence ID" value="CAG2209351.1"/>
    <property type="molecule type" value="Genomic_DNA"/>
</dbReference>
<evidence type="ECO:0000313" key="2">
    <source>
        <dbReference type="EMBL" id="CAG2209351.1"/>
    </source>
</evidence>
<keyword evidence="3" id="KW-1185">Reference proteome</keyword>
<comment type="caution">
    <text evidence="2">The sequence shown here is derived from an EMBL/GenBank/DDBJ whole genome shotgun (WGS) entry which is preliminary data.</text>
</comment>
<dbReference type="Proteomes" id="UP000683360">
    <property type="component" value="Unassembled WGS sequence"/>
</dbReference>
<accession>A0A8S3RL44</accession>
<reference evidence="2" key="1">
    <citation type="submission" date="2021-03" db="EMBL/GenBank/DDBJ databases">
        <authorList>
            <person name="Bekaert M."/>
        </authorList>
    </citation>
    <scope>NUCLEOTIDE SEQUENCE</scope>
</reference>
<gene>
    <name evidence="2" type="ORF">MEDL_23488</name>
</gene>
<dbReference type="SUPFAM" id="SSF52540">
    <property type="entry name" value="P-loop containing nucleoside triphosphate hydrolases"/>
    <property type="match status" value="1"/>
</dbReference>
<evidence type="ECO:0000313" key="3">
    <source>
        <dbReference type="Proteomes" id="UP000683360"/>
    </source>
</evidence>
<evidence type="ECO:0000256" key="1">
    <source>
        <dbReference type="SAM" id="SignalP"/>
    </source>
</evidence>
<keyword evidence="1" id="KW-0732">Signal</keyword>
<proteinExistence type="predicted"/>
<organism evidence="2 3">
    <name type="scientific">Mytilus edulis</name>
    <name type="common">Blue mussel</name>
    <dbReference type="NCBI Taxonomy" id="6550"/>
    <lineage>
        <taxon>Eukaryota</taxon>
        <taxon>Metazoa</taxon>
        <taxon>Spiralia</taxon>
        <taxon>Lophotrochozoa</taxon>
        <taxon>Mollusca</taxon>
        <taxon>Bivalvia</taxon>
        <taxon>Autobranchia</taxon>
        <taxon>Pteriomorphia</taxon>
        <taxon>Mytilida</taxon>
        <taxon>Mytiloidea</taxon>
        <taxon>Mytilidae</taxon>
        <taxon>Mytilinae</taxon>
        <taxon>Mytilus</taxon>
    </lineage>
</organism>
<protein>
    <submittedName>
        <fullName evidence="2">Uncharacterized protein</fullName>
    </submittedName>
</protein>
<dbReference type="Gene3D" id="3.40.50.300">
    <property type="entry name" value="P-loop containing nucleotide triphosphate hydrolases"/>
    <property type="match status" value="1"/>
</dbReference>
<dbReference type="AlphaFoldDB" id="A0A8S3RL44"/>
<dbReference type="InterPro" id="IPR027417">
    <property type="entry name" value="P-loop_NTPase"/>
</dbReference>
<feature type="signal peptide" evidence="1">
    <location>
        <begin position="1"/>
        <end position="21"/>
    </location>
</feature>
<feature type="chain" id="PRO_5035771735" evidence="1">
    <location>
        <begin position="22"/>
        <end position="453"/>
    </location>
</feature>